<reference evidence="3" key="1">
    <citation type="submission" date="2021-01" db="EMBL/GenBank/DDBJ databases">
        <title>Whole genome shotgun sequence of Spirilliplanes yamanashiensis NBRC 15828.</title>
        <authorList>
            <person name="Komaki H."/>
            <person name="Tamura T."/>
        </authorList>
    </citation>
    <scope>NUCLEOTIDE SEQUENCE</scope>
    <source>
        <strain evidence="3">NBRC 15828</strain>
    </source>
</reference>
<evidence type="ECO:0000313" key="4">
    <source>
        <dbReference type="Proteomes" id="UP000652013"/>
    </source>
</evidence>
<gene>
    <name evidence="3" type="ORF">Sya03_04010</name>
</gene>
<dbReference type="Gene3D" id="3.30.750.24">
    <property type="entry name" value="STAS domain"/>
    <property type="match status" value="1"/>
</dbReference>
<protein>
    <recommendedName>
        <fullName evidence="2">Histidine kinase/HSP90-like ATPase domain-containing protein</fullName>
    </recommendedName>
</protein>
<dbReference type="InterPro" id="IPR050267">
    <property type="entry name" value="Anti-sigma-factor_SerPK"/>
</dbReference>
<dbReference type="InterPro" id="IPR036513">
    <property type="entry name" value="STAS_dom_sf"/>
</dbReference>
<evidence type="ECO:0000313" key="3">
    <source>
        <dbReference type="EMBL" id="GIJ01049.1"/>
    </source>
</evidence>
<comment type="caution">
    <text evidence="3">The sequence shown here is derived from an EMBL/GenBank/DDBJ whole genome shotgun (WGS) entry which is preliminary data.</text>
</comment>
<dbReference type="PANTHER" id="PTHR35526">
    <property type="entry name" value="ANTI-SIGMA-F FACTOR RSBW-RELATED"/>
    <property type="match status" value="1"/>
</dbReference>
<feature type="domain" description="Histidine kinase/HSP90-like ATPase" evidence="2">
    <location>
        <begin position="136"/>
        <end position="224"/>
    </location>
</feature>
<accession>A0A8J4DGS5</accession>
<keyword evidence="4" id="KW-1185">Reference proteome</keyword>
<dbReference type="SUPFAM" id="SSF52091">
    <property type="entry name" value="SpoIIaa-like"/>
    <property type="match status" value="1"/>
</dbReference>
<dbReference type="CDD" id="cd16936">
    <property type="entry name" value="HATPase_RsbW-like"/>
    <property type="match status" value="1"/>
</dbReference>
<evidence type="ECO:0000256" key="1">
    <source>
        <dbReference type="ARBA" id="ARBA00022527"/>
    </source>
</evidence>
<dbReference type="Pfam" id="PF13581">
    <property type="entry name" value="HATPase_c_2"/>
    <property type="match status" value="1"/>
</dbReference>
<dbReference type="PANTHER" id="PTHR35526:SF3">
    <property type="entry name" value="ANTI-SIGMA-F FACTOR RSBW"/>
    <property type="match status" value="1"/>
</dbReference>
<dbReference type="InterPro" id="IPR036890">
    <property type="entry name" value="HATPase_C_sf"/>
</dbReference>
<dbReference type="Gene3D" id="3.30.565.10">
    <property type="entry name" value="Histidine kinase-like ATPase, C-terminal domain"/>
    <property type="match status" value="1"/>
</dbReference>
<dbReference type="AlphaFoldDB" id="A0A8J4DGS5"/>
<dbReference type="GO" id="GO:0004674">
    <property type="term" value="F:protein serine/threonine kinase activity"/>
    <property type="evidence" value="ECO:0007669"/>
    <property type="project" value="UniProtKB-KW"/>
</dbReference>
<keyword evidence="1" id="KW-0723">Serine/threonine-protein kinase</keyword>
<proteinExistence type="predicted"/>
<keyword evidence="1" id="KW-0808">Transferase</keyword>
<dbReference type="EMBL" id="BOOY01000002">
    <property type="protein sequence ID" value="GIJ01049.1"/>
    <property type="molecule type" value="Genomic_DNA"/>
</dbReference>
<dbReference type="InterPro" id="IPR003594">
    <property type="entry name" value="HATPase_dom"/>
</dbReference>
<keyword evidence="1" id="KW-0418">Kinase</keyword>
<evidence type="ECO:0000259" key="2">
    <source>
        <dbReference type="Pfam" id="PF13581"/>
    </source>
</evidence>
<sequence length="250" mass="26624">MHNGAIMPTEVRHRMETGQPFPVVRLFGVLDGGTVAEVSSALRTPLADQPPALVLDVSDLEVTDPEALAAVTRLVVDSADWPASRLVMCARPALAAQWQPTGLPVLPTVESALDALGTYPPMAQLSTGLEPIMGAARRARELVTEACLRWELPGAAGSACIVVTEMVNNVVAHAHTAMTVRLARSDGHLLVAVQDTSPTVPEFRGPVSPTAYGGRGLLLIDSVAVRWGTWAFRGGKVVWAVLDPDEDEHY</sequence>
<organism evidence="3 4">
    <name type="scientific">Spirilliplanes yamanashiensis</name>
    <dbReference type="NCBI Taxonomy" id="42233"/>
    <lineage>
        <taxon>Bacteria</taxon>
        <taxon>Bacillati</taxon>
        <taxon>Actinomycetota</taxon>
        <taxon>Actinomycetes</taxon>
        <taxon>Micromonosporales</taxon>
        <taxon>Micromonosporaceae</taxon>
        <taxon>Spirilliplanes</taxon>
    </lineage>
</organism>
<dbReference type="Proteomes" id="UP000652013">
    <property type="component" value="Unassembled WGS sequence"/>
</dbReference>
<dbReference type="SUPFAM" id="SSF55874">
    <property type="entry name" value="ATPase domain of HSP90 chaperone/DNA topoisomerase II/histidine kinase"/>
    <property type="match status" value="1"/>
</dbReference>
<name>A0A8J4DGS5_9ACTN</name>